<accession>V2Y700</accession>
<proteinExistence type="predicted"/>
<evidence type="ECO:0000313" key="1">
    <source>
        <dbReference type="EMBL" id="ESL03872.1"/>
    </source>
</evidence>
<organism evidence="1 2">
    <name type="scientific">Catonella morbi ATCC 51271</name>
    <dbReference type="NCBI Taxonomy" id="592026"/>
    <lineage>
        <taxon>Bacteria</taxon>
        <taxon>Bacillati</taxon>
        <taxon>Bacillota</taxon>
        <taxon>Clostridia</taxon>
        <taxon>Lachnospirales</taxon>
        <taxon>Lachnospiraceae</taxon>
        <taxon>Catonella</taxon>
    </lineage>
</organism>
<evidence type="ECO:0000313" key="2">
    <source>
        <dbReference type="Proteomes" id="UP000018227"/>
    </source>
</evidence>
<name>V2Y700_9FIRM</name>
<dbReference type="Proteomes" id="UP000018227">
    <property type="component" value="Unassembled WGS sequence"/>
</dbReference>
<dbReference type="AlphaFoldDB" id="V2Y700"/>
<comment type="caution">
    <text evidence="1">The sequence shown here is derived from an EMBL/GenBank/DDBJ whole genome shotgun (WGS) entry which is preliminary data.</text>
</comment>
<keyword evidence="2" id="KW-1185">Reference proteome</keyword>
<sequence>MPSHLSLSAKIHKSYNKMTKIYSILTKKSYYALRKYSIIN</sequence>
<reference evidence="1 2" key="1">
    <citation type="submission" date="2013-06" db="EMBL/GenBank/DDBJ databases">
        <authorList>
            <person name="Weinstock G."/>
            <person name="Sodergren E."/>
            <person name="Clifton S."/>
            <person name="Fulton L."/>
            <person name="Fulton B."/>
            <person name="Courtney L."/>
            <person name="Fronick C."/>
            <person name="Harrison M."/>
            <person name="Strong C."/>
            <person name="Farmer C."/>
            <person name="Delahaunty K."/>
            <person name="Markovic C."/>
            <person name="Hall O."/>
            <person name="Minx P."/>
            <person name="Tomlinson C."/>
            <person name="Mitreva M."/>
            <person name="Nelson J."/>
            <person name="Hou S."/>
            <person name="Wollam A."/>
            <person name="Pepin K.H."/>
            <person name="Johnson M."/>
            <person name="Bhonagiri V."/>
            <person name="Nash W.E."/>
            <person name="Warren W."/>
            <person name="Chinwalla A."/>
            <person name="Mardis E.R."/>
            <person name="Wilson R.K."/>
        </authorList>
    </citation>
    <scope>NUCLEOTIDE SEQUENCE [LARGE SCALE GENOMIC DNA]</scope>
    <source>
        <strain evidence="1 2">ATCC 51271</strain>
    </source>
</reference>
<gene>
    <name evidence="1" type="ORF">GCWU0000282_001039</name>
</gene>
<protein>
    <submittedName>
        <fullName evidence="1">Uncharacterized protein</fullName>
    </submittedName>
</protein>
<dbReference type="STRING" id="592026.GCWU0000282_001039"/>
<dbReference type="EMBL" id="ACIL03000007">
    <property type="protein sequence ID" value="ESL03872.1"/>
    <property type="molecule type" value="Genomic_DNA"/>
</dbReference>
<dbReference type="HOGENOM" id="CLU_3286809_0_0_9"/>